<dbReference type="EMBL" id="JAWDGP010006115">
    <property type="protein sequence ID" value="KAK3746800.1"/>
    <property type="molecule type" value="Genomic_DNA"/>
</dbReference>
<sequence length="220" mass="25100">MRLKSMRSGHFRCEITSPGVRPALAGGGEDRVELWRVECGEHENRCPPQPRDGGTVPGVVLQVRLYPARAEHRSNRVWVGLFQNLLQISMGKAIGDFLNKRVLDNQRFPLKGGSELLSPWLRPQWRRPPEARFPSSSAAMIVLRAPSSDQHAVLRKTPHAQGQTKLLNLRPHPVIQPDEIRRARSKENIFVSFLGAKKLENVRRDEKLACFLSKREFSYR</sequence>
<proteinExistence type="predicted"/>
<keyword evidence="2" id="KW-1185">Reference proteome</keyword>
<comment type="caution">
    <text evidence="1">The sequence shown here is derived from an EMBL/GenBank/DDBJ whole genome shotgun (WGS) entry which is preliminary data.</text>
</comment>
<name>A0AAE0YJA9_9GAST</name>
<gene>
    <name evidence="1" type="ORF">RRG08_031328</name>
</gene>
<accession>A0AAE0YJA9</accession>
<organism evidence="1 2">
    <name type="scientific">Elysia crispata</name>
    <name type="common">lettuce slug</name>
    <dbReference type="NCBI Taxonomy" id="231223"/>
    <lineage>
        <taxon>Eukaryota</taxon>
        <taxon>Metazoa</taxon>
        <taxon>Spiralia</taxon>
        <taxon>Lophotrochozoa</taxon>
        <taxon>Mollusca</taxon>
        <taxon>Gastropoda</taxon>
        <taxon>Heterobranchia</taxon>
        <taxon>Euthyneura</taxon>
        <taxon>Panpulmonata</taxon>
        <taxon>Sacoglossa</taxon>
        <taxon>Placobranchoidea</taxon>
        <taxon>Plakobranchidae</taxon>
        <taxon>Elysia</taxon>
    </lineage>
</organism>
<reference evidence="1" key="1">
    <citation type="journal article" date="2023" name="G3 (Bethesda)">
        <title>A reference genome for the long-term kleptoplast-retaining sea slug Elysia crispata morphotype clarki.</title>
        <authorList>
            <person name="Eastman K.E."/>
            <person name="Pendleton A.L."/>
            <person name="Shaikh M.A."/>
            <person name="Suttiyut T."/>
            <person name="Ogas R."/>
            <person name="Tomko P."/>
            <person name="Gavelis G."/>
            <person name="Widhalm J.R."/>
            <person name="Wisecaver J.H."/>
        </authorList>
    </citation>
    <scope>NUCLEOTIDE SEQUENCE</scope>
    <source>
        <strain evidence="1">ECLA1</strain>
    </source>
</reference>
<evidence type="ECO:0000313" key="2">
    <source>
        <dbReference type="Proteomes" id="UP001283361"/>
    </source>
</evidence>
<protein>
    <submittedName>
        <fullName evidence="1">Uncharacterized protein</fullName>
    </submittedName>
</protein>
<dbReference type="AlphaFoldDB" id="A0AAE0YJA9"/>
<evidence type="ECO:0000313" key="1">
    <source>
        <dbReference type="EMBL" id="KAK3746800.1"/>
    </source>
</evidence>
<dbReference type="Proteomes" id="UP001283361">
    <property type="component" value="Unassembled WGS sequence"/>
</dbReference>